<dbReference type="AlphaFoldDB" id="A0ABD2A4U7"/>
<evidence type="ECO:0000256" key="1">
    <source>
        <dbReference type="SAM" id="Phobius"/>
    </source>
</evidence>
<comment type="caution">
    <text evidence="2">The sequence shown here is derived from an EMBL/GenBank/DDBJ whole genome shotgun (WGS) entry which is preliminary data.</text>
</comment>
<proteinExistence type="predicted"/>
<name>A0ABD2A4U7_VESSQ</name>
<keyword evidence="1" id="KW-0812">Transmembrane</keyword>
<reference evidence="2 3" key="1">
    <citation type="journal article" date="2024" name="Ann. Entomol. Soc. Am.">
        <title>Genomic analyses of the southern and eastern yellowjacket wasps (Hymenoptera: Vespidae) reveal evolutionary signatures of social life.</title>
        <authorList>
            <person name="Catto M.A."/>
            <person name="Caine P.B."/>
            <person name="Orr S.E."/>
            <person name="Hunt B.G."/>
            <person name="Goodisman M.A.D."/>
        </authorList>
    </citation>
    <scope>NUCLEOTIDE SEQUENCE [LARGE SCALE GENOMIC DNA]</scope>
    <source>
        <strain evidence="2">233</strain>
        <tissue evidence="2">Head and thorax</tissue>
    </source>
</reference>
<dbReference type="Proteomes" id="UP001607302">
    <property type="component" value="Unassembled WGS sequence"/>
</dbReference>
<feature type="transmembrane region" description="Helical" evidence="1">
    <location>
        <begin position="44"/>
        <end position="64"/>
    </location>
</feature>
<gene>
    <name evidence="2" type="ORF">V1478_015210</name>
</gene>
<protein>
    <submittedName>
        <fullName evidence="2">Uncharacterized protein</fullName>
    </submittedName>
</protein>
<dbReference type="EMBL" id="JAUDFV010000155">
    <property type="protein sequence ID" value="KAL2715512.1"/>
    <property type="molecule type" value="Genomic_DNA"/>
</dbReference>
<keyword evidence="1" id="KW-1133">Transmembrane helix</keyword>
<organism evidence="2 3">
    <name type="scientific">Vespula squamosa</name>
    <name type="common">Southern yellow jacket</name>
    <name type="synonym">Wasp</name>
    <dbReference type="NCBI Taxonomy" id="30214"/>
    <lineage>
        <taxon>Eukaryota</taxon>
        <taxon>Metazoa</taxon>
        <taxon>Ecdysozoa</taxon>
        <taxon>Arthropoda</taxon>
        <taxon>Hexapoda</taxon>
        <taxon>Insecta</taxon>
        <taxon>Pterygota</taxon>
        <taxon>Neoptera</taxon>
        <taxon>Endopterygota</taxon>
        <taxon>Hymenoptera</taxon>
        <taxon>Apocrita</taxon>
        <taxon>Aculeata</taxon>
        <taxon>Vespoidea</taxon>
        <taxon>Vespidae</taxon>
        <taxon>Vespinae</taxon>
        <taxon>Vespula</taxon>
    </lineage>
</organism>
<accession>A0ABD2A4U7</accession>
<feature type="transmembrane region" description="Helical" evidence="1">
    <location>
        <begin position="16"/>
        <end position="38"/>
    </location>
</feature>
<evidence type="ECO:0000313" key="2">
    <source>
        <dbReference type="EMBL" id="KAL2715512.1"/>
    </source>
</evidence>
<keyword evidence="3" id="KW-1185">Reference proteome</keyword>
<evidence type="ECO:0000313" key="3">
    <source>
        <dbReference type="Proteomes" id="UP001607302"/>
    </source>
</evidence>
<keyword evidence="1" id="KW-0472">Membrane</keyword>
<sequence>MKIYLSFDEASKVKNIVTVSVALISEKFINFLYILLIFSSKQSHLITINLILKYNTILLFSYLVQSNRLKNRVISMFVKCIV</sequence>